<dbReference type="Pfam" id="PF02583">
    <property type="entry name" value="Trns_repr_metal"/>
    <property type="match status" value="1"/>
</dbReference>
<evidence type="ECO:0000256" key="1">
    <source>
        <dbReference type="ARBA" id="ARBA00005428"/>
    </source>
</evidence>
<dbReference type="PANTHER" id="PTHR33677">
    <property type="entry name" value="TRANSCRIPTIONAL REPRESSOR FRMR-RELATED"/>
    <property type="match status" value="1"/>
</dbReference>
<gene>
    <name evidence="3" type="ORF">OO014_08615</name>
</gene>
<comment type="caution">
    <text evidence="3">The sequence shown here is derived from an EMBL/GenBank/DDBJ whole genome shotgun (WGS) entry which is preliminary data.</text>
</comment>
<name>A0ABT5GGD5_9MICO</name>
<keyword evidence="4" id="KW-1185">Reference proteome</keyword>
<proteinExistence type="inferred from homology"/>
<evidence type="ECO:0000313" key="4">
    <source>
        <dbReference type="Proteomes" id="UP001150259"/>
    </source>
</evidence>
<comment type="similarity">
    <text evidence="1">Belongs to the CsoR family.</text>
</comment>
<evidence type="ECO:0000256" key="2">
    <source>
        <dbReference type="ARBA" id="ARBA00023008"/>
    </source>
</evidence>
<reference evidence="3 4" key="1">
    <citation type="submission" date="2022-11" db="EMBL/GenBank/DDBJ databases">
        <title>Anaerobic phenanthrene biodegradation by a DNRA strain PheN6.</title>
        <authorList>
            <person name="Zhang Z."/>
        </authorList>
    </citation>
    <scope>NUCLEOTIDE SEQUENCE [LARGE SCALE GENOMIC DNA]</scope>
    <source>
        <strain evidence="3 4">PheN6</strain>
    </source>
</reference>
<evidence type="ECO:0000313" key="3">
    <source>
        <dbReference type="EMBL" id="MDC5697317.1"/>
    </source>
</evidence>
<accession>A0ABT5GGD5</accession>
<dbReference type="PANTHER" id="PTHR33677:SF5">
    <property type="entry name" value="TRANSCRIPTIONAL REPRESSOR FRMR"/>
    <property type="match status" value="1"/>
</dbReference>
<dbReference type="CDD" id="cd10148">
    <property type="entry name" value="CsoR-like_DUF156"/>
    <property type="match status" value="1"/>
</dbReference>
<dbReference type="Gene3D" id="1.20.58.1000">
    <property type="entry name" value="Metal-sensitive repressor, helix protomer"/>
    <property type="match status" value="1"/>
</dbReference>
<dbReference type="EMBL" id="JAPFQL010000031">
    <property type="protein sequence ID" value="MDC5697317.1"/>
    <property type="molecule type" value="Genomic_DNA"/>
</dbReference>
<dbReference type="Proteomes" id="UP001150259">
    <property type="component" value="Unassembled WGS sequence"/>
</dbReference>
<protein>
    <submittedName>
        <fullName evidence="3">Metal-sensitive transcriptional regulator</fullName>
    </submittedName>
</protein>
<organism evidence="3 4">
    <name type="scientific">Intrasporangium calvum</name>
    <dbReference type="NCBI Taxonomy" id="53358"/>
    <lineage>
        <taxon>Bacteria</taxon>
        <taxon>Bacillati</taxon>
        <taxon>Actinomycetota</taxon>
        <taxon>Actinomycetes</taxon>
        <taxon>Micrococcales</taxon>
        <taxon>Intrasporangiaceae</taxon>
        <taxon>Intrasporangium</taxon>
    </lineage>
</organism>
<keyword evidence="2" id="KW-0186">Copper</keyword>
<sequence>MQLDQQSMTAIRNRTKRAHGHLGKVISMMEDDADCQDIALQLSAVIKALQRAGVVLMTDGMKACFESGQGPDDAELQQLQKLFLSLA</sequence>
<dbReference type="RefSeq" id="WP_272461895.1">
    <property type="nucleotide sequence ID" value="NZ_JAPFQL010000031.1"/>
</dbReference>
<dbReference type="InterPro" id="IPR038390">
    <property type="entry name" value="Metal_Tscrpt_repr_sf"/>
</dbReference>
<dbReference type="InterPro" id="IPR003735">
    <property type="entry name" value="Metal_Tscrpt_repr"/>
</dbReference>